<dbReference type="PANTHER" id="PTHR30157">
    <property type="entry name" value="FERRIC REDUCTASE, NADPH-DEPENDENT"/>
    <property type="match status" value="1"/>
</dbReference>
<dbReference type="InterPro" id="IPR029063">
    <property type="entry name" value="SAM-dependent_MTases_sf"/>
</dbReference>
<dbReference type="SUPFAM" id="SSF63380">
    <property type="entry name" value="Riboflavin synthase domain-like"/>
    <property type="match status" value="1"/>
</dbReference>
<dbReference type="InterPro" id="IPR017927">
    <property type="entry name" value="FAD-bd_FR_type"/>
</dbReference>
<gene>
    <name evidence="3" type="ORF">CP970_39945</name>
</gene>
<dbReference type="InterPro" id="IPR036388">
    <property type="entry name" value="WH-like_DNA-bd_sf"/>
</dbReference>
<dbReference type="Pfam" id="PF08021">
    <property type="entry name" value="FAD_binding_9"/>
    <property type="match status" value="1"/>
</dbReference>
<dbReference type="InterPro" id="IPR039374">
    <property type="entry name" value="SIP_fam"/>
</dbReference>
<dbReference type="InterPro" id="IPR007037">
    <property type="entry name" value="SIP_rossman_dom"/>
</dbReference>
<dbReference type="RefSeq" id="WP_055553986.1">
    <property type="nucleotide sequence ID" value="NZ_CP023699.1"/>
</dbReference>
<evidence type="ECO:0000259" key="2">
    <source>
        <dbReference type="PROSITE" id="PS51384"/>
    </source>
</evidence>
<dbReference type="Gene3D" id="2.40.30.10">
    <property type="entry name" value="Translation factors"/>
    <property type="match status" value="1"/>
</dbReference>
<dbReference type="Pfam" id="PF04954">
    <property type="entry name" value="SIP"/>
    <property type="match status" value="1"/>
</dbReference>
<dbReference type="Gene3D" id="1.10.10.10">
    <property type="entry name" value="Winged helix-like DNA-binding domain superfamily/Winged helix DNA-binding domain"/>
    <property type="match status" value="1"/>
</dbReference>
<dbReference type="PROSITE" id="PS51384">
    <property type="entry name" value="FAD_FR"/>
    <property type="match status" value="1"/>
</dbReference>
<feature type="compositionally biased region" description="Basic and acidic residues" evidence="1">
    <location>
        <begin position="114"/>
        <end position="128"/>
    </location>
</feature>
<name>A0A5J6GK58_STRKN</name>
<sequence length="614" mass="65737">MAAQRAYTTHPLVLRRVTVRRVHEVSPRMRRVVLGGEELGAFTRDGIHHPAFAAPGFDDHVKLILAADGDVRAALPAQLPHGVEWTPAEHRLTRDYTPRRVDHEEGELDLDFVLHGEGPHGDGPHGDGPHGQGPAEAWAASAREGDELWFVGPKSSLRLPEHLDWVFLIGDETALPAIGRFLDERPLPHTVPVHVLVTVSDDSARQELALRDDDSITWVVAEPGDAAALDAAVRALPVPTGEGYAWAAAESRALLPVRRHLQRERKLPKDRLNITGYWHREESATADVKGATDVGVGAVAEGAADGRIPSPLPWLVTRAALQLGVVDAVADAPGLSPDALASRVGVSEPGIGVLLPLLAAYNVVVGFDDESGLRLGPAGEELLDDHEREEYTGHDAELLLALAHLAPALREGTSPWRLAQGTPLYDTVTHDAERYGELVEESEQLVFLLDGLTADPLWEDVGTCLLTGPGSASVVAALDDAGRRPRLRLRVAEDDTPAAVLRGSVSSPERIDWTPGPADVAVAAKALAYRTDDEAALLLTRLATWTHTTVLVEASRPDGLSPHAAEAALRAYASTGSALRDSAAIAALAKRSGWLVDRTIALGWGTEATVLRRA</sequence>
<dbReference type="InterPro" id="IPR013113">
    <property type="entry name" value="SIP_FAD-bd"/>
</dbReference>
<dbReference type="Gene3D" id="3.40.50.80">
    <property type="entry name" value="Nucleotide-binding domain of ferredoxin-NADP reductase (FNR) module"/>
    <property type="match status" value="1"/>
</dbReference>
<reference evidence="3 4" key="1">
    <citation type="submission" date="2017-09" db="EMBL/GenBank/DDBJ databases">
        <authorList>
            <person name="Lee N."/>
            <person name="Cho B.-K."/>
        </authorList>
    </citation>
    <scope>NUCLEOTIDE SEQUENCE [LARGE SCALE GENOMIC DNA]</scope>
    <source>
        <strain evidence="3 4">ATCC 12853</strain>
    </source>
</reference>
<organism evidence="3 4">
    <name type="scientific">Streptomyces kanamyceticus</name>
    <dbReference type="NCBI Taxonomy" id="1967"/>
    <lineage>
        <taxon>Bacteria</taxon>
        <taxon>Bacillati</taxon>
        <taxon>Actinomycetota</taxon>
        <taxon>Actinomycetes</taxon>
        <taxon>Kitasatosporales</taxon>
        <taxon>Streptomycetaceae</taxon>
        <taxon>Streptomyces</taxon>
    </lineage>
</organism>
<dbReference type="AlphaFoldDB" id="A0A5J6GK58"/>
<feature type="region of interest" description="Disordered" evidence="1">
    <location>
        <begin position="114"/>
        <end position="135"/>
    </location>
</feature>
<dbReference type="OrthoDB" id="3211041at2"/>
<dbReference type="SUPFAM" id="SSF46785">
    <property type="entry name" value="Winged helix' DNA-binding domain"/>
    <property type="match status" value="1"/>
</dbReference>
<dbReference type="Gene3D" id="3.40.50.150">
    <property type="entry name" value="Vaccinia Virus protein VP39"/>
    <property type="match status" value="1"/>
</dbReference>
<accession>A0A5J6GK58</accession>
<dbReference type="GO" id="GO:0016491">
    <property type="term" value="F:oxidoreductase activity"/>
    <property type="evidence" value="ECO:0007669"/>
    <property type="project" value="InterPro"/>
</dbReference>
<dbReference type="PANTHER" id="PTHR30157:SF0">
    <property type="entry name" value="NADPH-DEPENDENT FERRIC-CHELATE REDUCTASE"/>
    <property type="match status" value="1"/>
</dbReference>
<evidence type="ECO:0000313" key="4">
    <source>
        <dbReference type="Proteomes" id="UP000325529"/>
    </source>
</evidence>
<dbReference type="InterPro" id="IPR039261">
    <property type="entry name" value="FNR_nucleotide-bd"/>
</dbReference>
<keyword evidence="4" id="KW-1185">Reference proteome</keyword>
<protein>
    <submittedName>
        <fullName evidence="3">Siderophore-interacting protein</fullName>
    </submittedName>
</protein>
<evidence type="ECO:0000256" key="1">
    <source>
        <dbReference type="SAM" id="MobiDB-lite"/>
    </source>
</evidence>
<dbReference type="KEGG" id="ska:CP970_39945"/>
<dbReference type="Proteomes" id="UP000325529">
    <property type="component" value="Chromosome"/>
</dbReference>
<proteinExistence type="predicted"/>
<feature type="domain" description="FAD-binding FR-type" evidence="2">
    <location>
        <begin position="12"/>
        <end position="160"/>
    </location>
</feature>
<dbReference type="InterPro" id="IPR036390">
    <property type="entry name" value="WH_DNA-bd_sf"/>
</dbReference>
<dbReference type="CDD" id="cd06193">
    <property type="entry name" value="siderophore_interacting"/>
    <property type="match status" value="1"/>
</dbReference>
<evidence type="ECO:0000313" key="3">
    <source>
        <dbReference type="EMBL" id="QEU96290.1"/>
    </source>
</evidence>
<dbReference type="EMBL" id="CP023699">
    <property type="protein sequence ID" value="QEU96290.1"/>
    <property type="molecule type" value="Genomic_DNA"/>
</dbReference>
<dbReference type="InterPro" id="IPR017938">
    <property type="entry name" value="Riboflavin_synthase-like_b-brl"/>
</dbReference>